<proteinExistence type="predicted"/>
<evidence type="ECO:0000313" key="3">
    <source>
        <dbReference type="Proteomes" id="UP001230005"/>
    </source>
</evidence>
<organism evidence="2 3">
    <name type="scientific">Evansella vedderi</name>
    <dbReference type="NCBI Taxonomy" id="38282"/>
    <lineage>
        <taxon>Bacteria</taxon>
        <taxon>Bacillati</taxon>
        <taxon>Bacillota</taxon>
        <taxon>Bacilli</taxon>
        <taxon>Bacillales</taxon>
        <taxon>Bacillaceae</taxon>
        <taxon>Evansella</taxon>
    </lineage>
</organism>
<dbReference type="RefSeq" id="WP_307324016.1">
    <property type="nucleotide sequence ID" value="NZ_JAUSUG010000005.1"/>
</dbReference>
<dbReference type="SUPFAM" id="SSF50346">
    <property type="entry name" value="PRC-barrel domain"/>
    <property type="match status" value="1"/>
</dbReference>
<dbReference type="Pfam" id="PF05239">
    <property type="entry name" value="PRC"/>
    <property type="match status" value="1"/>
</dbReference>
<dbReference type="Proteomes" id="UP001230005">
    <property type="component" value="Unassembled WGS sequence"/>
</dbReference>
<dbReference type="InterPro" id="IPR027275">
    <property type="entry name" value="PRC-brl_dom"/>
</dbReference>
<evidence type="ECO:0000313" key="2">
    <source>
        <dbReference type="EMBL" id="MDQ0254276.1"/>
    </source>
</evidence>
<comment type="caution">
    <text evidence="2">The sequence shown here is derived from an EMBL/GenBank/DDBJ whole genome shotgun (WGS) entry which is preliminary data.</text>
</comment>
<sequence>MRTFQKVKGAPILERETKRIIGTVSDLVLSDEVTKVKGYWVQTRKWWSKKHYLSLEEITHEDGDGLYVDKGTTLTLMPKKKNKRLIDGNGHLIGKPILEQDGTMVGIIEDVYFLPDSGMIVGYELTEGLFSDFTKGIRLLKPKLPLIQREESFMVLKES</sequence>
<dbReference type="Gene3D" id="2.30.30.240">
    <property type="entry name" value="PRC-barrel domain"/>
    <property type="match status" value="1"/>
</dbReference>
<accession>A0ABT9ZUB0</accession>
<name>A0ABT9ZUB0_9BACI</name>
<dbReference type="InterPro" id="IPR011033">
    <property type="entry name" value="PRC_barrel-like_sf"/>
</dbReference>
<dbReference type="EMBL" id="JAUSUG010000005">
    <property type="protein sequence ID" value="MDQ0254276.1"/>
    <property type="molecule type" value="Genomic_DNA"/>
</dbReference>
<protein>
    <submittedName>
        <fullName evidence="2">Uncharacterized protein YrrD</fullName>
    </submittedName>
</protein>
<gene>
    <name evidence="2" type="ORF">J2S74_001651</name>
</gene>
<keyword evidence="3" id="KW-1185">Reference proteome</keyword>
<reference evidence="2 3" key="1">
    <citation type="submission" date="2023-07" db="EMBL/GenBank/DDBJ databases">
        <title>Genomic Encyclopedia of Type Strains, Phase IV (KMG-IV): sequencing the most valuable type-strain genomes for metagenomic binning, comparative biology and taxonomic classification.</title>
        <authorList>
            <person name="Goeker M."/>
        </authorList>
    </citation>
    <scope>NUCLEOTIDE SEQUENCE [LARGE SCALE GENOMIC DNA]</scope>
    <source>
        <strain evidence="2 3">DSM 9768</strain>
    </source>
</reference>
<evidence type="ECO:0000259" key="1">
    <source>
        <dbReference type="Pfam" id="PF05239"/>
    </source>
</evidence>
<feature type="domain" description="PRC-barrel" evidence="1">
    <location>
        <begin position="92"/>
        <end position="132"/>
    </location>
</feature>